<sequence length="129" mass="14931">MKTSSQLIYFGLFITLLGFGDNSGKLIPSWITFLIGGLALFYGIYLYYKAENKLFSLNNDWKFDWRALSSKVYIVIGILILRTDRFIDYINENFILDTLHSVVGFALMLYGLNLFFKEKREKKGSGNIE</sequence>
<keyword evidence="1" id="KW-0812">Transmembrane</keyword>
<dbReference type="EMBL" id="FQZX01000002">
    <property type="protein sequence ID" value="SHK38303.1"/>
    <property type="molecule type" value="Genomic_DNA"/>
</dbReference>
<keyword evidence="1" id="KW-1133">Transmembrane helix</keyword>
<accession>A0A1M6S0U5</accession>
<evidence type="ECO:0000256" key="1">
    <source>
        <dbReference type="SAM" id="Phobius"/>
    </source>
</evidence>
<dbReference type="RefSeq" id="WP_073245357.1">
    <property type="nucleotide sequence ID" value="NZ_FQZX01000002.1"/>
</dbReference>
<proteinExistence type="predicted"/>
<keyword evidence="3" id="KW-1185">Reference proteome</keyword>
<dbReference type="OrthoDB" id="1446767at2"/>
<protein>
    <submittedName>
        <fullName evidence="2">Uncharacterized protein</fullName>
    </submittedName>
</protein>
<feature type="transmembrane region" description="Helical" evidence="1">
    <location>
        <begin position="99"/>
        <end position="116"/>
    </location>
</feature>
<feature type="transmembrane region" description="Helical" evidence="1">
    <location>
        <begin position="30"/>
        <end position="48"/>
    </location>
</feature>
<gene>
    <name evidence="2" type="ORF">SAMN04488007_2911</name>
</gene>
<organism evidence="2 3">
    <name type="scientific">Maribacter aquivivus</name>
    <dbReference type="NCBI Taxonomy" id="228958"/>
    <lineage>
        <taxon>Bacteria</taxon>
        <taxon>Pseudomonadati</taxon>
        <taxon>Bacteroidota</taxon>
        <taxon>Flavobacteriia</taxon>
        <taxon>Flavobacteriales</taxon>
        <taxon>Flavobacteriaceae</taxon>
        <taxon>Maribacter</taxon>
    </lineage>
</organism>
<evidence type="ECO:0000313" key="3">
    <source>
        <dbReference type="Proteomes" id="UP000184314"/>
    </source>
</evidence>
<feature type="transmembrane region" description="Helical" evidence="1">
    <location>
        <begin position="68"/>
        <end position="87"/>
    </location>
</feature>
<keyword evidence="1" id="KW-0472">Membrane</keyword>
<reference evidence="3" key="1">
    <citation type="submission" date="2016-11" db="EMBL/GenBank/DDBJ databases">
        <authorList>
            <person name="Varghese N."/>
            <person name="Submissions S."/>
        </authorList>
    </citation>
    <scope>NUCLEOTIDE SEQUENCE [LARGE SCALE GENOMIC DNA]</scope>
    <source>
        <strain evidence="3">DSM 16478</strain>
    </source>
</reference>
<dbReference type="AlphaFoldDB" id="A0A1M6S0U5"/>
<evidence type="ECO:0000313" key="2">
    <source>
        <dbReference type="EMBL" id="SHK38303.1"/>
    </source>
</evidence>
<name>A0A1M6S0U5_9FLAO</name>
<dbReference type="STRING" id="228958.SAMN04488007_2911"/>
<dbReference type="Proteomes" id="UP000184314">
    <property type="component" value="Unassembled WGS sequence"/>
</dbReference>